<dbReference type="RefSeq" id="WP_126541536.1">
    <property type="nucleotide sequence ID" value="NZ_BSPM01000008.1"/>
</dbReference>
<evidence type="ECO:0000313" key="1">
    <source>
        <dbReference type="EMBL" id="TDP87746.1"/>
    </source>
</evidence>
<dbReference type="Proteomes" id="UP000294547">
    <property type="component" value="Unassembled WGS sequence"/>
</dbReference>
<gene>
    <name evidence="1" type="ORF">EDD54_1645</name>
</gene>
<reference evidence="1 2" key="1">
    <citation type="submission" date="2019-03" db="EMBL/GenBank/DDBJ databases">
        <title>Genomic Encyclopedia of Type Strains, Phase IV (KMG-IV): sequencing the most valuable type-strain genomes for metagenomic binning, comparative biology and taxonomic classification.</title>
        <authorList>
            <person name="Goeker M."/>
        </authorList>
    </citation>
    <scope>NUCLEOTIDE SEQUENCE [LARGE SCALE GENOMIC DNA]</scope>
    <source>
        <strain evidence="1 2">DSM 102969</strain>
    </source>
</reference>
<proteinExistence type="predicted"/>
<accession>A0A4R6RPG5</accession>
<protein>
    <submittedName>
        <fullName evidence="1">Uncharacterized protein</fullName>
    </submittedName>
</protein>
<organism evidence="1 2">
    <name type="scientific">Oharaeibacter diazotrophicus</name>
    <dbReference type="NCBI Taxonomy" id="1920512"/>
    <lineage>
        <taxon>Bacteria</taxon>
        <taxon>Pseudomonadati</taxon>
        <taxon>Pseudomonadota</taxon>
        <taxon>Alphaproteobacteria</taxon>
        <taxon>Hyphomicrobiales</taxon>
        <taxon>Pleomorphomonadaceae</taxon>
        <taxon>Oharaeibacter</taxon>
    </lineage>
</organism>
<name>A0A4R6RPG5_9HYPH</name>
<comment type="caution">
    <text evidence="1">The sequence shown here is derived from an EMBL/GenBank/DDBJ whole genome shotgun (WGS) entry which is preliminary data.</text>
</comment>
<evidence type="ECO:0000313" key="2">
    <source>
        <dbReference type="Proteomes" id="UP000294547"/>
    </source>
</evidence>
<sequence>MGERIDEDRRDVAEERIGWDAFAGPVRLMAGDGAVPPHLVPMMVAAHGMRLAAEMNLRVLEGIARGR</sequence>
<dbReference type="AlphaFoldDB" id="A0A4R6RPG5"/>
<keyword evidence="2" id="KW-1185">Reference proteome</keyword>
<dbReference type="EMBL" id="SNXY01000006">
    <property type="protein sequence ID" value="TDP87746.1"/>
    <property type="molecule type" value="Genomic_DNA"/>
</dbReference>